<feature type="domain" description="ATP-grasp" evidence="5">
    <location>
        <begin position="16"/>
        <end position="225"/>
    </location>
</feature>
<keyword evidence="2 4" id="KW-0547">Nucleotide-binding</keyword>
<dbReference type="PROSITE" id="PS50975">
    <property type="entry name" value="ATP_GRASP"/>
    <property type="match status" value="1"/>
</dbReference>
<proteinExistence type="predicted"/>
<evidence type="ECO:0000256" key="3">
    <source>
        <dbReference type="ARBA" id="ARBA00022840"/>
    </source>
</evidence>
<feature type="non-terminal residue" evidence="6">
    <location>
        <position position="1"/>
    </location>
</feature>
<evidence type="ECO:0000256" key="4">
    <source>
        <dbReference type="PROSITE-ProRule" id="PRU00409"/>
    </source>
</evidence>
<evidence type="ECO:0000313" key="7">
    <source>
        <dbReference type="Proteomes" id="UP000230843"/>
    </source>
</evidence>
<dbReference type="Proteomes" id="UP000230843">
    <property type="component" value="Unassembled WGS sequence"/>
</dbReference>
<dbReference type="InterPro" id="IPR052032">
    <property type="entry name" value="ATP-dep_AA_Ligase"/>
</dbReference>
<accession>A0A2M7Z7C2</accession>
<keyword evidence="3 4" id="KW-0067">ATP-binding</keyword>
<dbReference type="GO" id="GO:0005524">
    <property type="term" value="F:ATP binding"/>
    <property type="evidence" value="ECO:0007669"/>
    <property type="project" value="UniProtKB-UniRule"/>
</dbReference>
<dbReference type="Pfam" id="PF13535">
    <property type="entry name" value="ATP-grasp_4"/>
    <property type="match status" value="1"/>
</dbReference>
<evidence type="ECO:0000313" key="6">
    <source>
        <dbReference type="EMBL" id="PJA90128.1"/>
    </source>
</evidence>
<comment type="caution">
    <text evidence="6">The sequence shown here is derived from an EMBL/GenBank/DDBJ whole genome shotgun (WGS) entry which is preliminary data.</text>
</comment>
<dbReference type="GO" id="GO:0016874">
    <property type="term" value="F:ligase activity"/>
    <property type="evidence" value="ECO:0007669"/>
    <property type="project" value="UniProtKB-KW"/>
</dbReference>
<protein>
    <recommendedName>
        <fullName evidence="5">ATP-grasp domain-containing protein</fullName>
    </recommendedName>
</protein>
<dbReference type="InterPro" id="IPR011761">
    <property type="entry name" value="ATP-grasp"/>
</dbReference>
<sequence>TTESLLWSSDKLLMRKRLYNYNKNIAPIHTTVTDYEDNTINTVAKKVGFPLIIKPTGLAASRLVTMCFDKEDLQKTLKKVFKVINKVYKETEGNWEPKVLVEQFMDGSMFSIDAYVDAIGKTYFCPLVKVITSKEVGGEDFYGYKRITPLKLKPGTEEEAQDVANQAIKALGLKNTTAHIEMMRTEEGWKIIEVGARIGGFRHDLHKLTFGIDHHMNDILIRLGRKPIIPKKIKGYAIAMQFFAQKEGTLLKIHGLRKTKKLPSISKLIVNKTQNDKCTFARNGGTSVINVTLFNKDRSQLLADVRKMEKVIRIELK</sequence>
<organism evidence="6 7">
    <name type="scientific">Candidatus Magasanikbacteria bacterium CG_4_9_14_3_um_filter_32_9</name>
    <dbReference type="NCBI Taxonomy" id="1974644"/>
    <lineage>
        <taxon>Bacteria</taxon>
        <taxon>Candidatus Magasanikiibacteriota</taxon>
    </lineage>
</organism>
<dbReference type="PANTHER" id="PTHR43585">
    <property type="entry name" value="FUMIPYRROLE BIOSYNTHESIS PROTEIN C"/>
    <property type="match status" value="1"/>
</dbReference>
<name>A0A2M7Z7C2_9BACT</name>
<gene>
    <name evidence="6" type="ORF">CO137_01030</name>
</gene>
<evidence type="ECO:0000259" key="5">
    <source>
        <dbReference type="PROSITE" id="PS50975"/>
    </source>
</evidence>
<dbReference type="SUPFAM" id="SSF56059">
    <property type="entry name" value="Glutathione synthetase ATP-binding domain-like"/>
    <property type="match status" value="1"/>
</dbReference>
<dbReference type="PANTHER" id="PTHR43585:SF2">
    <property type="entry name" value="ATP-GRASP ENZYME FSQD"/>
    <property type="match status" value="1"/>
</dbReference>
<dbReference type="AlphaFoldDB" id="A0A2M7Z7C2"/>
<dbReference type="EMBL" id="PFVJ01000024">
    <property type="protein sequence ID" value="PJA90128.1"/>
    <property type="molecule type" value="Genomic_DNA"/>
</dbReference>
<evidence type="ECO:0000256" key="1">
    <source>
        <dbReference type="ARBA" id="ARBA00022598"/>
    </source>
</evidence>
<evidence type="ECO:0000256" key="2">
    <source>
        <dbReference type="ARBA" id="ARBA00022741"/>
    </source>
</evidence>
<dbReference type="Gene3D" id="3.30.470.20">
    <property type="entry name" value="ATP-grasp fold, B domain"/>
    <property type="match status" value="1"/>
</dbReference>
<keyword evidence="1" id="KW-0436">Ligase</keyword>
<reference evidence="7" key="1">
    <citation type="submission" date="2017-09" db="EMBL/GenBank/DDBJ databases">
        <title>Depth-based differentiation of microbial function through sediment-hosted aquifers and enrichment of novel symbionts in the deep terrestrial subsurface.</title>
        <authorList>
            <person name="Probst A.J."/>
            <person name="Ladd B."/>
            <person name="Jarett J.K."/>
            <person name="Geller-Mcgrath D.E."/>
            <person name="Sieber C.M.K."/>
            <person name="Emerson J.B."/>
            <person name="Anantharaman K."/>
            <person name="Thomas B.C."/>
            <person name="Malmstrom R."/>
            <person name="Stieglmeier M."/>
            <person name="Klingl A."/>
            <person name="Woyke T."/>
            <person name="Ryan C.M."/>
            <person name="Banfield J.F."/>
        </authorList>
    </citation>
    <scope>NUCLEOTIDE SEQUENCE [LARGE SCALE GENOMIC DNA]</scope>
</reference>
<dbReference type="GO" id="GO:0046872">
    <property type="term" value="F:metal ion binding"/>
    <property type="evidence" value="ECO:0007669"/>
    <property type="project" value="InterPro"/>
</dbReference>